<feature type="coiled-coil region" evidence="1">
    <location>
        <begin position="50"/>
        <end position="80"/>
    </location>
</feature>
<keyword evidence="1" id="KW-0175">Coiled coil</keyword>
<name>A0A090LEI0_STRRB</name>
<sequence length="213" mass="24871">MENSKSEKKGKVIKGIEKSLFVHKDDKQTMDAKGGIRARKLFKPLPPAKQIEEEALAAKKAQELKELEEKEREEASLKVHEDYCEEVHRVAFEYDIKLIDLFDEMINVGMGSEINKIFENNFYPKLGQLMRRDVTDLDKKFIISSLLDSNVMKLTKNQICGLSAKEYFKNIGNLLWREVKNYEGDEVMMEKIKTLIKRKLELTERINELKNNK</sequence>
<gene>
    <name evidence="2 4 5" type="ORF">SRAE_2000122100</name>
</gene>
<evidence type="ECO:0000313" key="5">
    <source>
        <dbReference type="WormBase" id="SRAE_2000122100"/>
    </source>
</evidence>
<evidence type="ECO:0000313" key="4">
    <source>
        <dbReference type="WBParaSite" id="SRAE_2000122100.1"/>
    </source>
</evidence>
<dbReference type="EMBL" id="LN609529">
    <property type="protein sequence ID" value="CEF66553.1"/>
    <property type="molecule type" value="Genomic_DNA"/>
</dbReference>
<dbReference type="WBParaSite" id="SRAE_2000122100.1">
    <property type="protein sequence ID" value="SRAE_2000122100.1"/>
    <property type="gene ID" value="WBGene00261423"/>
</dbReference>
<dbReference type="WormBase" id="SRAE_2000122100">
    <property type="protein sequence ID" value="SRP11702"/>
    <property type="gene ID" value="WBGene00261423"/>
</dbReference>
<protein>
    <submittedName>
        <fullName evidence="2 4">Uncharacterized protein</fullName>
    </submittedName>
</protein>
<dbReference type="AlphaFoldDB" id="A0A090LEI0"/>
<evidence type="ECO:0000313" key="3">
    <source>
        <dbReference type="Proteomes" id="UP000035682"/>
    </source>
</evidence>
<reference evidence="4" key="2">
    <citation type="submission" date="2020-12" db="UniProtKB">
        <authorList>
            <consortium name="WormBaseParasite"/>
        </authorList>
    </citation>
    <scope>IDENTIFICATION</scope>
</reference>
<dbReference type="RefSeq" id="XP_024505753.1">
    <property type="nucleotide sequence ID" value="XM_024652147.1"/>
</dbReference>
<organism evidence="2">
    <name type="scientific">Strongyloides ratti</name>
    <name type="common">Parasitic roundworm</name>
    <dbReference type="NCBI Taxonomy" id="34506"/>
    <lineage>
        <taxon>Eukaryota</taxon>
        <taxon>Metazoa</taxon>
        <taxon>Ecdysozoa</taxon>
        <taxon>Nematoda</taxon>
        <taxon>Chromadorea</taxon>
        <taxon>Rhabditida</taxon>
        <taxon>Tylenchina</taxon>
        <taxon>Panagrolaimomorpha</taxon>
        <taxon>Strongyloidoidea</taxon>
        <taxon>Strongyloididae</taxon>
        <taxon>Strongyloides</taxon>
    </lineage>
</organism>
<dbReference type="Proteomes" id="UP000035682">
    <property type="component" value="Unplaced"/>
</dbReference>
<keyword evidence="3" id="KW-1185">Reference proteome</keyword>
<dbReference type="CTD" id="36378917"/>
<reference evidence="2 3" key="1">
    <citation type="submission" date="2014-09" db="EMBL/GenBank/DDBJ databases">
        <authorList>
            <person name="Martin A.A."/>
        </authorList>
    </citation>
    <scope>NUCLEOTIDE SEQUENCE</scope>
    <source>
        <strain evidence="3">ED321</strain>
        <strain evidence="2">ED321 Heterogonic</strain>
    </source>
</reference>
<dbReference type="GeneID" id="36378917"/>
<proteinExistence type="predicted"/>
<evidence type="ECO:0000313" key="2">
    <source>
        <dbReference type="EMBL" id="CEF66553.1"/>
    </source>
</evidence>
<accession>A0A090LEI0</accession>
<evidence type="ECO:0000256" key="1">
    <source>
        <dbReference type="SAM" id="Coils"/>
    </source>
</evidence>